<evidence type="ECO:0000313" key="1">
    <source>
        <dbReference type="EMBL" id="KPL76918.1"/>
    </source>
</evidence>
<evidence type="ECO:0000313" key="2">
    <source>
        <dbReference type="Proteomes" id="UP000050417"/>
    </source>
</evidence>
<dbReference type="PANTHER" id="PTHR35609">
    <property type="entry name" value="MACRO DOMAIN-CONTAINING PROTEIN"/>
    <property type="match status" value="1"/>
</dbReference>
<dbReference type="AlphaFoldDB" id="A0A0P6X2M4"/>
<protein>
    <recommendedName>
        <fullName evidence="3">Macro domain-containing protein</fullName>
    </recommendedName>
</protein>
<dbReference type="PANTHER" id="PTHR35609:SF1">
    <property type="entry name" value="MACRO DOMAIN-CONTAINING PROTEIN"/>
    <property type="match status" value="1"/>
</dbReference>
<dbReference type="RefSeq" id="WP_075062857.1">
    <property type="nucleotide sequence ID" value="NZ_LGCL01000024.1"/>
</dbReference>
<dbReference type="Proteomes" id="UP000050417">
    <property type="component" value="Unassembled WGS sequence"/>
</dbReference>
<keyword evidence="2" id="KW-1185">Reference proteome</keyword>
<dbReference type="OrthoDB" id="1452819at2"/>
<comment type="caution">
    <text evidence="1">The sequence shown here is derived from an EMBL/GenBank/DDBJ whole genome shotgun (WGS) entry which is preliminary data.</text>
</comment>
<gene>
    <name evidence="1" type="ORF">ADN00_09990</name>
</gene>
<evidence type="ECO:0008006" key="3">
    <source>
        <dbReference type="Google" id="ProtNLM"/>
    </source>
</evidence>
<dbReference type="PATRIC" id="fig|1134406.4.peg.2459"/>
<dbReference type="STRING" id="1134406.ADN00_09990"/>
<name>A0A0P6X2M4_9CHLR</name>
<accession>A0A0P6X2M4</accession>
<proteinExistence type="predicted"/>
<dbReference type="EMBL" id="LGCL01000024">
    <property type="protein sequence ID" value="KPL76918.1"/>
    <property type="molecule type" value="Genomic_DNA"/>
</dbReference>
<organism evidence="1 2">
    <name type="scientific">Ornatilinea apprima</name>
    <dbReference type="NCBI Taxonomy" id="1134406"/>
    <lineage>
        <taxon>Bacteria</taxon>
        <taxon>Bacillati</taxon>
        <taxon>Chloroflexota</taxon>
        <taxon>Anaerolineae</taxon>
        <taxon>Anaerolineales</taxon>
        <taxon>Anaerolineaceae</taxon>
        <taxon>Ornatilinea</taxon>
    </lineage>
</organism>
<sequence>MTWFKELTGFNETDASDVRQKLILDGETLTSTVNGRRLVCGRLETPSLGDLRQRARANQSNRGRLTAREVIADVRDLHANVENAGALFQVASQFNLLEMVSPSVTPEDGISRYENDHTQGPACAVAAGAGTIFRNYFAPVNGQTGQTAHNQIDCLADLGRALGNSDSRLWQMKNGYALATAQGLDEIATRLRAASETERDSLRQLLRIGLQWNTQVTLPNCAHLVTQAYCAALPVAYGPEPAERWEAFARLVLEAAYEATLCAAVLNARPRAYLTLLGGGVFGNQPEWILDALHRALQIFAASNLEISIVSYGRSNPAVQAMLEQLT</sequence>
<reference evidence="1 2" key="1">
    <citation type="submission" date="2015-07" db="EMBL/GenBank/DDBJ databases">
        <title>Genome sequence of Ornatilinea apprima DSM 23815.</title>
        <authorList>
            <person name="Hemp J."/>
            <person name="Ward L.M."/>
            <person name="Pace L.A."/>
            <person name="Fischer W.W."/>
        </authorList>
    </citation>
    <scope>NUCLEOTIDE SEQUENCE [LARGE SCALE GENOMIC DNA]</scope>
    <source>
        <strain evidence="1 2">P3M-1</strain>
    </source>
</reference>